<feature type="domain" description="RDD" evidence="6">
    <location>
        <begin position="5"/>
        <end position="124"/>
    </location>
</feature>
<evidence type="ECO:0000256" key="1">
    <source>
        <dbReference type="ARBA" id="ARBA00004141"/>
    </source>
</evidence>
<evidence type="ECO:0000256" key="3">
    <source>
        <dbReference type="ARBA" id="ARBA00022989"/>
    </source>
</evidence>
<evidence type="ECO:0000256" key="5">
    <source>
        <dbReference type="SAM" id="Phobius"/>
    </source>
</evidence>
<proteinExistence type="predicted"/>
<feature type="transmembrane region" description="Helical" evidence="5">
    <location>
        <begin position="42"/>
        <end position="65"/>
    </location>
</feature>
<keyword evidence="4 5" id="KW-0472">Membrane</keyword>
<sequence length="134" mass="14922">MKENYAQLPDRVKAAVIDGIVLIALMYATTEVLALFNDVPQFIRIIAFVLIFVLYDPILTSAFGGTIGHSYSNILVKREGDSKRNLPFHFALIRFILKAALGWISLLTVTGNEKKKAIHDFAANSIVIEEKKGE</sequence>
<dbReference type="Proteomes" id="UP000468581">
    <property type="component" value="Unassembled WGS sequence"/>
</dbReference>
<gene>
    <name evidence="7" type="ORF">GWK08_00325</name>
</gene>
<protein>
    <submittedName>
        <fullName evidence="7">RDD family protein</fullName>
    </submittedName>
</protein>
<feature type="transmembrane region" description="Helical" evidence="5">
    <location>
        <begin position="86"/>
        <end position="106"/>
    </location>
</feature>
<dbReference type="EMBL" id="JAABOO010000001">
    <property type="protein sequence ID" value="NER11874.1"/>
    <property type="molecule type" value="Genomic_DNA"/>
</dbReference>
<comment type="subcellular location">
    <subcellularLocation>
        <location evidence="1">Membrane</location>
        <topology evidence="1">Multi-pass membrane protein</topology>
    </subcellularLocation>
</comment>
<dbReference type="Pfam" id="PF06271">
    <property type="entry name" value="RDD"/>
    <property type="match status" value="1"/>
</dbReference>
<evidence type="ECO:0000256" key="4">
    <source>
        <dbReference type="ARBA" id="ARBA00023136"/>
    </source>
</evidence>
<dbReference type="AlphaFoldDB" id="A0A6P0UF30"/>
<accession>A0A6P0UF30</accession>
<evidence type="ECO:0000313" key="7">
    <source>
        <dbReference type="EMBL" id="NER11874.1"/>
    </source>
</evidence>
<organism evidence="7 8">
    <name type="scientific">Leptobacterium flavescens</name>
    <dbReference type="NCBI Taxonomy" id="472055"/>
    <lineage>
        <taxon>Bacteria</taxon>
        <taxon>Pseudomonadati</taxon>
        <taxon>Bacteroidota</taxon>
        <taxon>Flavobacteriia</taxon>
        <taxon>Flavobacteriales</taxon>
        <taxon>Flavobacteriaceae</taxon>
        <taxon>Leptobacterium</taxon>
    </lineage>
</organism>
<dbReference type="RefSeq" id="WP_163604909.1">
    <property type="nucleotide sequence ID" value="NZ_JAABOO010000001.1"/>
</dbReference>
<dbReference type="InterPro" id="IPR010432">
    <property type="entry name" value="RDD"/>
</dbReference>
<evidence type="ECO:0000259" key="6">
    <source>
        <dbReference type="Pfam" id="PF06271"/>
    </source>
</evidence>
<evidence type="ECO:0000313" key="8">
    <source>
        <dbReference type="Proteomes" id="UP000468581"/>
    </source>
</evidence>
<keyword evidence="8" id="KW-1185">Reference proteome</keyword>
<feature type="transmembrane region" description="Helical" evidence="5">
    <location>
        <begin position="12"/>
        <end position="36"/>
    </location>
</feature>
<evidence type="ECO:0000256" key="2">
    <source>
        <dbReference type="ARBA" id="ARBA00022692"/>
    </source>
</evidence>
<dbReference type="GO" id="GO:0016020">
    <property type="term" value="C:membrane"/>
    <property type="evidence" value="ECO:0007669"/>
    <property type="project" value="UniProtKB-SubCell"/>
</dbReference>
<reference evidence="7 8" key="1">
    <citation type="submission" date="2020-01" db="EMBL/GenBank/DDBJ databases">
        <title>Leptobacterium flavescens.</title>
        <authorList>
            <person name="Wang G."/>
        </authorList>
    </citation>
    <scope>NUCLEOTIDE SEQUENCE [LARGE SCALE GENOMIC DNA]</scope>
    <source>
        <strain evidence="7 8">KCTC 22160</strain>
    </source>
</reference>
<name>A0A6P0UF30_9FLAO</name>
<keyword evidence="2 5" id="KW-0812">Transmembrane</keyword>
<keyword evidence="3 5" id="KW-1133">Transmembrane helix</keyword>
<comment type="caution">
    <text evidence="7">The sequence shown here is derived from an EMBL/GenBank/DDBJ whole genome shotgun (WGS) entry which is preliminary data.</text>
</comment>